<accession>A0A9E7JV19</accession>
<dbReference type="EMBL" id="CP097506">
    <property type="protein sequence ID" value="URD95477.1"/>
    <property type="molecule type" value="Genomic_DNA"/>
</dbReference>
<evidence type="ECO:0000313" key="2">
    <source>
        <dbReference type="Proteomes" id="UP001055439"/>
    </source>
</evidence>
<keyword evidence="2" id="KW-1185">Reference proteome</keyword>
<organism evidence="1 2">
    <name type="scientific">Musa troglodytarum</name>
    <name type="common">fe'i banana</name>
    <dbReference type="NCBI Taxonomy" id="320322"/>
    <lineage>
        <taxon>Eukaryota</taxon>
        <taxon>Viridiplantae</taxon>
        <taxon>Streptophyta</taxon>
        <taxon>Embryophyta</taxon>
        <taxon>Tracheophyta</taxon>
        <taxon>Spermatophyta</taxon>
        <taxon>Magnoliopsida</taxon>
        <taxon>Liliopsida</taxon>
        <taxon>Zingiberales</taxon>
        <taxon>Musaceae</taxon>
        <taxon>Musa</taxon>
    </lineage>
</organism>
<dbReference type="Proteomes" id="UP001055439">
    <property type="component" value="Chromosome 4"/>
</dbReference>
<reference evidence="1" key="1">
    <citation type="submission" date="2022-05" db="EMBL/GenBank/DDBJ databases">
        <title>The Musa troglodytarum L. genome provides insights into the mechanism of non-climacteric behaviour and enrichment of carotenoids.</title>
        <authorList>
            <person name="Wang J."/>
        </authorList>
    </citation>
    <scope>NUCLEOTIDE SEQUENCE</scope>
    <source>
        <tissue evidence="1">Leaf</tissue>
    </source>
</reference>
<protein>
    <submittedName>
        <fullName evidence="1">Uncharacterized protein</fullName>
    </submittedName>
</protein>
<proteinExistence type="predicted"/>
<sequence>MRSPPHRRRERGRNVSAAASQCFALLHCQSYPFCLLARGICVGEEARA</sequence>
<evidence type="ECO:0000313" key="1">
    <source>
        <dbReference type="EMBL" id="URD95477.1"/>
    </source>
</evidence>
<name>A0A9E7JV19_9LILI</name>
<gene>
    <name evidence="1" type="ORF">MUK42_34155</name>
</gene>
<dbReference type="AlphaFoldDB" id="A0A9E7JV19"/>